<dbReference type="RefSeq" id="WP_024013727.1">
    <property type="nucleotide sequence ID" value="NZ_CM002330.1"/>
</dbReference>
<name>V8R6C9_9PSED</name>
<dbReference type="AlphaFoldDB" id="V8R6C9"/>
<sequence length="202" mass="23448">MAKERKKKYAKEILDRLIEVALANKEITANDINTYLNDLFEISQTGCWQRLRNEIIDSKSLTGKAYVKAMNQSDNLYELVKKDIENFKQQEITAKMSAFRIANFLDVDFTKYKQHEEKIKEVLGDKTTNRGREFILDIATEESKDYALLTKPVRHRFEVKFKSEIDSLRNQIANSVATPKATPISNDTKAEEQPRKVNKLKI</sequence>
<reference evidence="2" key="1">
    <citation type="journal article" date="2014" name="Genome Announc.">
        <title>Draft Genome Sequence of Pseudomonas moraviensis R28-S.</title>
        <authorList>
            <person name="Hunter S.S."/>
            <person name="Yano H."/>
            <person name="Loftie-Eaton W."/>
            <person name="Hughes J."/>
            <person name="De Gelder L."/>
            <person name="Stragier P."/>
            <person name="De Vos P."/>
            <person name="Settles M.L."/>
            <person name="Top E.M."/>
        </authorList>
    </citation>
    <scope>NUCLEOTIDE SEQUENCE [LARGE SCALE GENOMIC DNA]</scope>
    <source>
        <strain evidence="2">R28-S</strain>
    </source>
</reference>
<evidence type="ECO:0000256" key="1">
    <source>
        <dbReference type="SAM" id="MobiDB-lite"/>
    </source>
</evidence>
<accession>V8R6C9</accession>
<comment type="caution">
    <text evidence="2">The sequence shown here is derived from an EMBL/GenBank/DDBJ whole genome shotgun (WGS) entry which is preliminary data.</text>
</comment>
<dbReference type="EMBL" id="AYMZ01000008">
    <property type="protein sequence ID" value="ETF06834.1"/>
    <property type="molecule type" value="Genomic_DNA"/>
</dbReference>
<feature type="region of interest" description="Disordered" evidence="1">
    <location>
        <begin position="179"/>
        <end position="202"/>
    </location>
</feature>
<protein>
    <submittedName>
        <fullName evidence="2">Uncharacterized protein</fullName>
    </submittedName>
</protein>
<evidence type="ECO:0000313" key="2">
    <source>
        <dbReference type="EMBL" id="ETF06834.1"/>
    </source>
</evidence>
<organism evidence="2">
    <name type="scientific">Pseudomonas moraviensis R28-S</name>
    <dbReference type="NCBI Taxonomy" id="1395516"/>
    <lineage>
        <taxon>Bacteria</taxon>
        <taxon>Pseudomonadati</taxon>
        <taxon>Pseudomonadota</taxon>
        <taxon>Gammaproteobacteria</taxon>
        <taxon>Pseudomonadales</taxon>
        <taxon>Pseudomonadaceae</taxon>
        <taxon>Pseudomonas</taxon>
    </lineage>
</organism>
<dbReference type="PATRIC" id="fig|1395516.4.peg.3748"/>
<proteinExistence type="predicted"/>
<dbReference type="HOGENOM" id="CLU_1353673_0_0_6"/>
<dbReference type="Proteomes" id="UP000024771">
    <property type="component" value="Chromosome"/>
</dbReference>
<gene>
    <name evidence="2" type="ORF">PMO01_18465</name>
</gene>